<reference evidence="1 2" key="1">
    <citation type="submission" date="2024-03" db="EMBL/GenBank/DDBJ databases">
        <title>Two novel species of the genus Flavobacterium exhibiting potentially degradation of complex polysaccharides.</title>
        <authorList>
            <person name="Lian X."/>
        </authorList>
    </citation>
    <scope>NUCLEOTIDE SEQUENCE [LARGE SCALE GENOMIC DNA]</scope>
    <source>
        <strain evidence="1 2">N6</strain>
    </source>
</reference>
<proteinExistence type="predicted"/>
<protein>
    <submittedName>
        <fullName evidence="1">Uncharacterized protein</fullName>
    </submittedName>
</protein>
<gene>
    <name evidence="1" type="ORF">WFZ86_04270</name>
</gene>
<organism evidence="1 2">
    <name type="scientific">Flavobacterium polysaccharolyticum</name>
    <dbReference type="NCBI Taxonomy" id="3133148"/>
    <lineage>
        <taxon>Bacteria</taxon>
        <taxon>Pseudomonadati</taxon>
        <taxon>Bacteroidota</taxon>
        <taxon>Flavobacteriia</taxon>
        <taxon>Flavobacteriales</taxon>
        <taxon>Flavobacteriaceae</taxon>
        <taxon>Flavobacterium</taxon>
    </lineage>
</organism>
<evidence type="ECO:0000313" key="1">
    <source>
        <dbReference type="EMBL" id="MEM0575704.1"/>
    </source>
</evidence>
<evidence type="ECO:0000313" key="2">
    <source>
        <dbReference type="Proteomes" id="UP001468798"/>
    </source>
</evidence>
<comment type="caution">
    <text evidence="1">The sequence shown here is derived from an EMBL/GenBank/DDBJ whole genome shotgun (WGS) entry which is preliminary data.</text>
</comment>
<accession>A0ABU9NN50</accession>
<dbReference type="RefSeq" id="WP_342690787.1">
    <property type="nucleotide sequence ID" value="NZ_JBCGDP010000003.1"/>
</dbReference>
<sequence>MRKLLVLLCFILSHWGIVNTQDEITIRSEQKPFSEPRFTYFRETTVSFNE</sequence>
<name>A0ABU9NN50_9FLAO</name>
<dbReference type="EMBL" id="JBCGDP010000003">
    <property type="protein sequence ID" value="MEM0575704.1"/>
    <property type="molecule type" value="Genomic_DNA"/>
</dbReference>
<dbReference type="Proteomes" id="UP001468798">
    <property type="component" value="Unassembled WGS sequence"/>
</dbReference>
<keyword evidence="2" id="KW-1185">Reference proteome</keyword>